<evidence type="ECO:0000256" key="2">
    <source>
        <dbReference type="ARBA" id="ARBA00011245"/>
    </source>
</evidence>
<dbReference type="EC" id="1.11.1.24" evidence="3"/>
<dbReference type="PROSITE" id="PS51352">
    <property type="entry name" value="THIOREDOXIN_2"/>
    <property type="match status" value="1"/>
</dbReference>
<dbReference type="InterPro" id="IPR013766">
    <property type="entry name" value="Thioredoxin_domain"/>
</dbReference>
<keyword evidence="8" id="KW-0676">Redox-active center</keyword>
<evidence type="ECO:0000256" key="10">
    <source>
        <dbReference type="ARBA" id="ARBA00038489"/>
    </source>
</evidence>
<comment type="function">
    <text evidence="1">Thiol-specific peroxidase that catalyzes the reduction of hydrogen peroxide and organic hydroperoxides to water and alcohols, respectively. Plays a role in cell protection against oxidative stress by detoxifying peroxides and as sensor of hydrogen peroxide-mediated signaling events.</text>
</comment>
<feature type="domain" description="Thioredoxin" evidence="13">
    <location>
        <begin position="4"/>
        <end position="158"/>
    </location>
</feature>
<dbReference type="SUPFAM" id="SSF52833">
    <property type="entry name" value="Thioredoxin-like"/>
    <property type="match status" value="1"/>
</dbReference>
<comment type="subunit">
    <text evidence="2">Monomer.</text>
</comment>
<evidence type="ECO:0000259" key="13">
    <source>
        <dbReference type="PROSITE" id="PS51352"/>
    </source>
</evidence>
<evidence type="ECO:0000256" key="4">
    <source>
        <dbReference type="ARBA" id="ARBA00022559"/>
    </source>
</evidence>
<evidence type="ECO:0000256" key="1">
    <source>
        <dbReference type="ARBA" id="ARBA00003330"/>
    </source>
</evidence>
<dbReference type="InterPro" id="IPR050924">
    <property type="entry name" value="Peroxiredoxin_BCP/PrxQ"/>
</dbReference>
<dbReference type="InterPro" id="IPR000866">
    <property type="entry name" value="AhpC/TSA"/>
</dbReference>
<dbReference type="Pfam" id="PF00578">
    <property type="entry name" value="AhpC-TSA"/>
    <property type="match status" value="1"/>
</dbReference>
<evidence type="ECO:0000256" key="7">
    <source>
        <dbReference type="ARBA" id="ARBA00023157"/>
    </source>
</evidence>
<gene>
    <name evidence="14" type="primary">bcp_1</name>
    <name evidence="14" type="ORF">GCM10022262_27560</name>
</gene>
<keyword evidence="6" id="KW-0560">Oxidoreductase</keyword>
<keyword evidence="15" id="KW-1185">Reference proteome</keyword>
<evidence type="ECO:0000256" key="5">
    <source>
        <dbReference type="ARBA" id="ARBA00022862"/>
    </source>
</evidence>
<dbReference type="InterPro" id="IPR024706">
    <property type="entry name" value="Peroxiredoxin_AhpC-typ"/>
</dbReference>
<comment type="caution">
    <text evidence="14">The sequence shown here is derived from an EMBL/GenBank/DDBJ whole genome shotgun (WGS) entry which is preliminary data.</text>
</comment>
<evidence type="ECO:0000256" key="11">
    <source>
        <dbReference type="ARBA" id="ARBA00041373"/>
    </source>
</evidence>
<evidence type="ECO:0000256" key="9">
    <source>
        <dbReference type="ARBA" id="ARBA00032824"/>
    </source>
</evidence>
<dbReference type="PANTHER" id="PTHR42801">
    <property type="entry name" value="THIOREDOXIN-DEPENDENT PEROXIDE REDUCTASE"/>
    <property type="match status" value="1"/>
</dbReference>
<evidence type="ECO:0000313" key="15">
    <source>
        <dbReference type="Proteomes" id="UP001499841"/>
    </source>
</evidence>
<keyword evidence="7" id="KW-1015">Disulfide bond</keyword>
<dbReference type="InterPro" id="IPR036249">
    <property type="entry name" value="Thioredoxin-like_sf"/>
</dbReference>
<dbReference type="NCBIfam" id="NF006960">
    <property type="entry name" value="PRK09437.1"/>
    <property type="match status" value="1"/>
</dbReference>
<comment type="catalytic activity">
    <reaction evidence="12">
        <text>a hydroperoxide + [thioredoxin]-dithiol = an alcohol + [thioredoxin]-disulfide + H2O</text>
        <dbReference type="Rhea" id="RHEA:62620"/>
        <dbReference type="Rhea" id="RHEA-COMP:10698"/>
        <dbReference type="Rhea" id="RHEA-COMP:10700"/>
        <dbReference type="ChEBI" id="CHEBI:15377"/>
        <dbReference type="ChEBI" id="CHEBI:29950"/>
        <dbReference type="ChEBI" id="CHEBI:30879"/>
        <dbReference type="ChEBI" id="CHEBI:35924"/>
        <dbReference type="ChEBI" id="CHEBI:50058"/>
        <dbReference type="EC" id="1.11.1.24"/>
    </reaction>
</comment>
<keyword evidence="4 14" id="KW-0575">Peroxidase</keyword>
<dbReference type="Gene3D" id="3.40.30.10">
    <property type="entry name" value="Glutaredoxin"/>
    <property type="match status" value="1"/>
</dbReference>
<dbReference type="RefSeq" id="WP_345042274.1">
    <property type="nucleotide sequence ID" value="NZ_BAABBA010000014.1"/>
</dbReference>
<evidence type="ECO:0000256" key="12">
    <source>
        <dbReference type="ARBA" id="ARBA00049091"/>
    </source>
</evidence>
<protein>
    <recommendedName>
        <fullName evidence="3">thioredoxin-dependent peroxiredoxin</fullName>
        <ecNumber evidence="3">1.11.1.24</ecNumber>
    </recommendedName>
    <alternativeName>
        <fullName evidence="11">Bacterioferritin comigratory protein</fullName>
    </alternativeName>
    <alternativeName>
        <fullName evidence="9">Thioredoxin peroxidase</fullName>
    </alternativeName>
</protein>
<dbReference type="PANTHER" id="PTHR42801:SF4">
    <property type="entry name" value="AHPC_TSA FAMILY PROTEIN"/>
    <property type="match status" value="1"/>
</dbReference>
<evidence type="ECO:0000256" key="8">
    <source>
        <dbReference type="ARBA" id="ARBA00023284"/>
    </source>
</evidence>
<dbReference type="Proteomes" id="UP001499841">
    <property type="component" value="Unassembled WGS sequence"/>
</dbReference>
<accession>A0ABP8EWM3</accession>
<dbReference type="PIRSF" id="PIRSF000239">
    <property type="entry name" value="AHPC"/>
    <property type="match status" value="1"/>
</dbReference>
<reference evidence="15" key="1">
    <citation type="journal article" date="2019" name="Int. J. Syst. Evol. Microbiol.">
        <title>The Global Catalogue of Microorganisms (GCM) 10K type strain sequencing project: providing services to taxonomists for standard genome sequencing and annotation.</title>
        <authorList>
            <consortium name="The Broad Institute Genomics Platform"/>
            <consortium name="The Broad Institute Genome Sequencing Center for Infectious Disease"/>
            <person name="Wu L."/>
            <person name="Ma J."/>
        </authorList>
    </citation>
    <scope>NUCLEOTIDE SEQUENCE [LARGE SCALE GENOMIC DNA]</scope>
    <source>
        <strain evidence="15">JCM 17459</strain>
    </source>
</reference>
<evidence type="ECO:0000313" key="14">
    <source>
        <dbReference type="EMBL" id="GAA4288396.1"/>
    </source>
</evidence>
<evidence type="ECO:0000256" key="6">
    <source>
        <dbReference type="ARBA" id="ARBA00023002"/>
    </source>
</evidence>
<dbReference type="EMBL" id="BAABBA010000014">
    <property type="protein sequence ID" value="GAA4288396.1"/>
    <property type="molecule type" value="Genomic_DNA"/>
</dbReference>
<comment type="similarity">
    <text evidence="10">Belongs to the peroxiredoxin family. BCP/PrxQ subfamily.</text>
</comment>
<sequence>MTKLDAGDTAPDFTLPTADGGTVSLAELRASTGSGVIVYFYPKAATPGCTTEACDFRDNLASLASAGYAVVGVSADPVEDLRAFADAEQLTFPLASDADHAVAEAYGTWGPKTFDGRTFDGVHRSTFVVDPEGLVRAAYYDVEARGHVAELRESLVSV</sequence>
<proteinExistence type="inferred from homology"/>
<organism evidence="14 15">
    <name type="scientific">Georgenia daeguensis</name>
    <dbReference type="NCBI Taxonomy" id="908355"/>
    <lineage>
        <taxon>Bacteria</taxon>
        <taxon>Bacillati</taxon>
        <taxon>Actinomycetota</taxon>
        <taxon>Actinomycetes</taxon>
        <taxon>Micrococcales</taxon>
        <taxon>Bogoriellaceae</taxon>
        <taxon>Georgenia</taxon>
    </lineage>
</organism>
<dbReference type="CDD" id="cd03017">
    <property type="entry name" value="PRX_BCP"/>
    <property type="match status" value="1"/>
</dbReference>
<keyword evidence="5" id="KW-0049">Antioxidant</keyword>
<dbReference type="GO" id="GO:0004601">
    <property type="term" value="F:peroxidase activity"/>
    <property type="evidence" value="ECO:0007669"/>
    <property type="project" value="UniProtKB-KW"/>
</dbReference>
<evidence type="ECO:0000256" key="3">
    <source>
        <dbReference type="ARBA" id="ARBA00013017"/>
    </source>
</evidence>
<name>A0ABP8EWM3_9MICO</name>